<gene>
    <name evidence="1" type="ORF">JI741_16395</name>
</gene>
<sequence length="201" mass="23283">MRTIFLSLFISSCGMVVMSCGEKKTEGPETTFTRIDSLTDSYLALQDSMLQSWNMMINDDNQKVSAMHNLLHELIVSTPDKREQLKEYEERLNQLSRLRYTQKSMGNADVVEEYDFASTSLITELISMAETKAEFTYNTTLQKLVDDIRMADQRVNNYRAEYDLITARYNTFLDKNRADLKEINHGDSLELKPLFQMVSVE</sequence>
<dbReference type="PROSITE" id="PS51257">
    <property type="entry name" value="PROKAR_LIPOPROTEIN"/>
    <property type="match status" value="1"/>
</dbReference>
<dbReference type="RefSeq" id="WP_202011450.1">
    <property type="nucleotide sequence ID" value="NZ_JAERRB010000005.1"/>
</dbReference>
<evidence type="ECO:0000313" key="2">
    <source>
        <dbReference type="Proteomes" id="UP000613030"/>
    </source>
</evidence>
<dbReference type="SUPFAM" id="SSF140478">
    <property type="entry name" value="LemA-like"/>
    <property type="match status" value="1"/>
</dbReference>
<reference evidence="1 2" key="1">
    <citation type="submission" date="2021-01" db="EMBL/GenBank/DDBJ databases">
        <title>Chryseolinea sp. Jin1 Genome sequencing and assembly.</title>
        <authorList>
            <person name="Kim I."/>
        </authorList>
    </citation>
    <scope>NUCLEOTIDE SEQUENCE [LARGE SCALE GENOMIC DNA]</scope>
    <source>
        <strain evidence="1 2">Jin1</strain>
    </source>
</reference>
<evidence type="ECO:0000313" key="1">
    <source>
        <dbReference type="EMBL" id="MBL0742808.1"/>
    </source>
</evidence>
<keyword evidence="2" id="KW-1185">Reference proteome</keyword>
<protein>
    <submittedName>
        <fullName evidence="1">Uncharacterized protein</fullName>
    </submittedName>
</protein>
<organism evidence="1 2">
    <name type="scientific">Chryseolinea lacunae</name>
    <dbReference type="NCBI Taxonomy" id="2801331"/>
    <lineage>
        <taxon>Bacteria</taxon>
        <taxon>Pseudomonadati</taxon>
        <taxon>Bacteroidota</taxon>
        <taxon>Cytophagia</taxon>
        <taxon>Cytophagales</taxon>
        <taxon>Fulvivirgaceae</taxon>
        <taxon>Chryseolinea</taxon>
    </lineage>
</organism>
<comment type="caution">
    <text evidence="1">The sequence shown here is derived from an EMBL/GenBank/DDBJ whole genome shotgun (WGS) entry which is preliminary data.</text>
</comment>
<name>A0ABS1KU39_9BACT</name>
<accession>A0ABS1KU39</accession>
<dbReference type="EMBL" id="JAERRB010000005">
    <property type="protein sequence ID" value="MBL0742808.1"/>
    <property type="molecule type" value="Genomic_DNA"/>
</dbReference>
<dbReference type="InterPro" id="IPR023353">
    <property type="entry name" value="LemA-like_dom_sf"/>
</dbReference>
<proteinExistence type="predicted"/>
<dbReference type="Proteomes" id="UP000613030">
    <property type="component" value="Unassembled WGS sequence"/>
</dbReference>